<comment type="catalytic activity">
    <reaction evidence="7">
        <text>N-acetyl-D-glucosamine 6-phosphate + H2O = D-glucosamine 6-phosphate + acetate</text>
        <dbReference type="Rhea" id="RHEA:22936"/>
        <dbReference type="ChEBI" id="CHEBI:15377"/>
        <dbReference type="ChEBI" id="CHEBI:30089"/>
        <dbReference type="ChEBI" id="CHEBI:57513"/>
        <dbReference type="ChEBI" id="CHEBI:58725"/>
        <dbReference type="EC" id="3.5.1.25"/>
    </reaction>
</comment>
<dbReference type="RefSeq" id="WP_008751632.1">
    <property type="nucleotide sequence ID" value="NZ_GL622296.1"/>
</dbReference>
<dbReference type="Gene3D" id="3.20.20.140">
    <property type="entry name" value="Metal-dependent hydrolases"/>
    <property type="match status" value="1"/>
</dbReference>
<evidence type="ECO:0000256" key="8">
    <source>
        <dbReference type="ARBA" id="ARBA00060590"/>
    </source>
</evidence>
<dbReference type="InterPro" id="IPR032466">
    <property type="entry name" value="Metal_Hydrolase"/>
</dbReference>
<name>E6LPI2_9FIRM</name>
<evidence type="ECO:0000259" key="13">
    <source>
        <dbReference type="Pfam" id="PF01979"/>
    </source>
</evidence>
<feature type="binding site" evidence="11">
    <location>
        <position position="254"/>
    </location>
    <ligand>
        <name>substrate</name>
    </ligand>
</feature>
<dbReference type="InterPro" id="IPR003764">
    <property type="entry name" value="GlcNAc_6-P_deAcase"/>
</dbReference>
<dbReference type="GO" id="GO:0046872">
    <property type="term" value="F:metal ion binding"/>
    <property type="evidence" value="ECO:0007669"/>
    <property type="project" value="UniProtKB-KW"/>
</dbReference>
<reference evidence="14 15" key="1">
    <citation type="submission" date="2010-12" db="EMBL/GenBank/DDBJ databases">
        <authorList>
            <person name="Muzny D."/>
            <person name="Qin X."/>
            <person name="Deng J."/>
            <person name="Jiang H."/>
            <person name="Liu Y."/>
            <person name="Qu J."/>
            <person name="Song X.-Z."/>
            <person name="Zhang L."/>
            <person name="Thornton R."/>
            <person name="Coyle M."/>
            <person name="Francisco L."/>
            <person name="Jackson L."/>
            <person name="Javaid M."/>
            <person name="Korchina V."/>
            <person name="Kovar C."/>
            <person name="Mata R."/>
            <person name="Mathew T."/>
            <person name="Ngo R."/>
            <person name="Nguyen L."/>
            <person name="Nguyen N."/>
            <person name="Okwuonu G."/>
            <person name="Ongeri F."/>
            <person name="Pham C."/>
            <person name="Simmons D."/>
            <person name="Wilczek-Boney K."/>
            <person name="Hale W."/>
            <person name="Jakkamsetti A."/>
            <person name="Pham P."/>
            <person name="Ruth R."/>
            <person name="San Lucas F."/>
            <person name="Warren J."/>
            <person name="Zhang J."/>
            <person name="Zhao Z."/>
            <person name="Zhou C."/>
            <person name="Zhu D."/>
            <person name="Lee S."/>
            <person name="Bess C."/>
            <person name="Blankenburg K."/>
            <person name="Forbes L."/>
            <person name="Fu Q."/>
            <person name="Gubbala S."/>
            <person name="Hirani K."/>
            <person name="Jayaseelan J.C."/>
            <person name="Lara F."/>
            <person name="Munidasa M."/>
            <person name="Palculict T."/>
            <person name="Patil S."/>
            <person name="Pu L.-L."/>
            <person name="Saada N."/>
            <person name="Tang L."/>
            <person name="Weissenberger G."/>
            <person name="Zhu Y."/>
            <person name="Hemphill L."/>
            <person name="Shang Y."/>
            <person name="Youmans B."/>
            <person name="Ayvaz T."/>
            <person name="Ross M."/>
            <person name="Santibanez J."/>
            <person name="Aqrawi P."/>
            <person name="Gross S."/>
            <person name="Joshi V."/>
            <person name="Fowler G."/>
            <person name="Nazareth L."/>
            <person name="Reid J."/>
            <person name="Worley K."/>
            <person name="Petrosino J."/>
            <person name="Highlander S."/>
            <person name="Gibbs R."/>
        </authorList>
    </citation>
    <scope>NUCLEOTIDE SEQUENCE [LARGE SCALE GENOMIC DNA]</scope>
    <source>
        <strain evidence="14 15">DSM 3986</strain>
    </source>
</reference>
<dbReference type="eggNOG" id="COG1820">
    <property type="taxonomic scope" value="Bacteria"/>
</dbReference>
<evidence type="ECO:0000256" key="9">
    <source>
        <dbReference type="PIRNR" id="PIRNR038994"/>
    </source>
</evidence>
<feature type="domain" description="Amidohydrolase-related" evidence="13">
    <location>
        <begin position="57"/>
        <end position="382"/>
    </location>
</feature>
<keyword evidence="4 12" id="KW-0479">Metal-binding</keyword>
<organism evidence="14 15">
    <name type="scientific">Lachnoanaerobaculum saburreum DSM 3986</name>
    <dbReference type="NCBI Taxonomy" id="887325"/>
    <lineage>
        <taxon>Bacteria</taxon>
        <taxon>Bacillati</taxon>
        <taxon>Bacillota</taxon>
        <taxon>Clostridia</taxon>
        <taxon>Lachnospirales</taxon>
        <taxon>Lachnospiraceae</taxon>
        <taxon>Lachnoanaerobaculum</taxon>
    </lineage>
</organism>
<comment type="cofactor">
    <cofactor evidence="12">
        <name>a divalent metal cation</name>
        <dbReference type="ChEBI" id="CHEBI:60240"/>
    </cofactor>
    <text evidence="12">Binds 1 divalent metal cation per subunit.</text>
</comment>
<evidence type="ECO:0000256" key="7">
    <source>
        <dbReference type="ARBA" id="ARBA00047647"/>
    </source>
</evidence>
<evidence type="ECO:0000256" key="11">
    <source>
        <dbReference type="PIRSR" id="PIRSR038994-2"/>
    </source>
</evidence>
<dbReference type="Gene3D" id="2.30.40.10">
    <property type="entry name" value="Urease, subunit C, domain 1"/>
    <property type="match status" value="1"/>
</dbReference>
<dbReference type="Proteomes" id="UP000003434">
    <property type="component" value="Unassembled WGS sequence"/>
</dbReference>
<dbReference type="GO" id="GO:0006046">
    <property type="term" value="P:N-acetylglucosamine catabolic process"/>
    <property type="evidence" value="ECO:0007669"/>
    <property type="project" value="TreeGrafter"/>
</dbReference>
<feature type="binding site" evidence="11">
    <location>
        <begin position="222"/>
        <end position="223"/>
    </location>
    <ligand>
        <name>substrate</name>
    </ligand>
</feature>
<accession>E6LPI2</accession>
<dbReference type="CDD" id="cd00854">
    <property type="entry name" value="NagA"/>
    <property type="match status" value="1"/>
</dbReference>
<proteinExistence type="inferred from homology"/>
<feature type="binding site" evidence="11">
    <location>
        <position position="144"/>
    </location>
    <ligand>
        <name>substrate</name>
    </ligand>
</feature>
<evidence type="ECO:0000256" key="12">
    <source>
        <dbReference type="PIRSR" id="PIRSR038994-3"/>
    </source>
</evidence>
<dbReference type="AlphaFoldDB" id="E6LPI2"/>
<dbReference type="FunFam" id="3.20.20.140:FF:000004">
    <property type="entry name" value="N-acetylglucosamine-6-phosphate deacetylase"/>
    <property type="match status" value="1"/>
</dbReference>
<dbReference type="PANTHER" id="PTHR11113:SF14">
    <property type="entry name" value="N-ACETYLGLUCOSAMINE-6-PHOSPHATE DEACETYLASE"/>
    <property type="match status" value="1"/>
</dbReference>
<dbReference type="PANTHER" id="PTHR11113">
    <property type="entry name" value="N-ACETYLGLUCOSAMINE-6-PHOSPHATE DEACETYLASE"/>
    <property type="match status" value="1"/>
</dbReference>
<sequence>MLIKNAIVFDPDKVFRNREINISGEKFVESSFMNLGFSSDSDKKHEKRQIDATGLYAIPGLIDIHFHGCMGDDFCDAKDETIKNIAKYEARSGITSICPATMTISKDELREVMRKAAAYKSEEGAKLVGINMEGPFISEAKKGAQSSKYILKCDAKLFDELNELSGNIIKLVDIAPENEGAMEFIKEVKDRVIVSIAHTTADYDTASKAFEEGASHVTHLYNAMPPFTHRAPGVIGAAVDNNTVCVELICDGIHIHPAVVRATFKMFGNERVILISDSMRACGLEDGEYTLGGQKVYVTGRKAVLEDGTIAGSVTNLFECMKRAVQDMHIRLEDAIAAATINPAKQIGIFDKVGSIEDGKYADLVLMDKSLNIKAVYVHGKEIYSKL</sequence>
<evidence type="ECO:0000256" key="10">
    <source>
        <dbReference type="PIRSR" id="PIRSR038994-1"/>
    </source>
</evidence>
<gene>
    <name evidence="14" type="primary">nagA</name>
    <name evidence="14" type="ORF">HMPREF0381_1867</name>
</gene>
<feature type="binding site" evidence="12">
    <location>
        <position position="219"/>
    </location>
    <ligand>
        <name>Zn(2+)</name>
        <dbReference type="ChEBI" id="CHEBI:29105"/>
    </ligand>
</feature>
<dbReference type="Pfam" id="PF01979">
    <property type="entry name" value="Amidohydro_1"/>
    <property type="match status" value="1"/>
</dbReference>
<evidence type="ECO:0000313" key="14">
    <source>
        <dbReference type="EMBL" id="EFU76251.1"/>
    </source>
</evidence>
<feature type="binding site" evidence="11">
    <location>
        <begin position="310"/>
        <end position="312"/>
    </location>
    <ligand>
        <name>substrate</name>
    </ligand>
</feature>
<evidence type="ECO:0000256" key="3">
    <source>
        <dbReference type="ARBA" id="ARBA00018029"/>
    </source>
</evidence>
<evidence type="ECO:0000256" key="5">
    <source>
        <dbReference type="ARBA" id="ARBA00022801"/>
    </source>
</evidence>
<keyword evidence="6 9" id="KW-0119">Carbohydrate metabolism</keyword>
<feature type="binding site" evidence="11">
    <location>
        <position position="230"/>
    </location>
    <ligand>
        <name>substrate</name>
    </ligand>
</feature>
<feature type="binding site" evidence="12">
    <location>
        <position position="133"/>
    </location>
    <ligand>
        <name>Zn(2+)</name>
        <dbReference type="ChEBI" id="CHEBI:29105"/>
    </ligand>
</feature>
<feature type="binding site" evidence="12">
    <location>
        <position position="198"/>
    </location>
    <ligand>
        <name>Zn(2+)</name>
        <dbReference type="ChEBI" id="CHEBI:29105"/>
    </ligand>
</feature>
<dbReference type="NCBIfam" id="TIGR00221">
    <property type="entry name" value="nagA"/>
    <property type="match status" value="1"/>
</dbReference>
<comment type="pathway">
    <text evidence="8">Amino-sugar metabolism; N-acetylneuraminate degradation; D-fructose 6-phosphate from N-acetylneuraminate: step 4/5.</text>
</comment>
<dbReference type="SUPFAM" id="SSF51556">
    <property type="entry name" value="Metallo-dependent hydrolases"/>
    <property type="match status" value="1"/>
</dbReference>
<evidence type="ECO:0000256" key="6">
    <source>
        <dbReference type="ARBA" id="ARBA00023277"/>
    </source>
</evidence>
<comment type="similarity">
    <text evidence="1 9">Belongs to the metallo-dependent hydrolases superfamily. NagA family.</text>
</comment>
<dbReference type="GO" id="GO:0008448">
    <property type="term" value="F:N-acetylglucosamine-6-phosphate deacetylase activity"/>
    <property type="evidence" value="ECO:0007669"/>
    <property type="project" value="UniProtKB-EC"/>
</dbReference>
<dbReference type="PIRSF" id="PIRSF038994">
    <property type="entry name" value="NagA"/>
    <property type="match status" value="1"/>
</dbReference>
<evidence type="ECO:0000256" key="4">
    <source>
        <dbReference type="ARBA" id="ARBA00022723"/>
    </source>
</evidence>
<dbReference type="HOGENOM" id="CLU_032482_2_1_9"/>
<dbReference type="EMBL" id="AEPW01000077">
    <property type="protein sequence ID" value="EFU76251.1"/>
    <property type="molecule type" value="Genomic_DNA"/>
</dbReference>
<dbReference type="EC" id="3.5.1.25" evidence="2"/>
<keyword evidence="5 9" id="KW-0378">Hydrolase</keyword>
<evidence type="ECO:0000256" key="1">
    <source>
        <dbReference type="ARBA" id="ARBA00010716"/>
    </source>
</evidence>
<dbReference type="SUPFAM" id="SSF51338">
    <property type="entry name" value="Composite domain of metallo-dependent hydrolases"/>
    <property type="match status" value="1"/>
</dbReference>
<dbReference type="InterPro" id="IPR006680">
    <property type="entry name" value="Amidohydro-rel"/>
</dbReference>
<dbReference type="InterPro" id="IPR011059">
    <property type="entry name" value="Metal-dep_hydrolase_composite"/>
</dbReference>
<evidence type="ECO:0000313" key="15">
    <source>
        <dbReference type="Proteomes" id="UP000003434"/>
    </source>
</evidence>
<protein>
    <recommendedName>
        <fullName evidence="3">N-acetylglucosamine-6-phosphate deacetylase</fullName>
        <ecNumber evidence="2">3.5.1.25</ecNumber>
    </recommendedName>
</protein>
<evidence type="ECO:0000256" key="2">
    <source>
        <dbReference type="ARBA" id="ARBA00011899"/>
    </source>
</evidence>
<comment type="caution">
    <text evidence="14">The sequence shown here is derived from an EMBL/GenBank/DDBJ whole genome shotgun (WGS) entry which is preliminary data.</text>
</comment>
<feature type="active site" description="Proton donor/acceptor" evidence="10">
    <location>
        <position position="277"/>
    </location>
</feature>